<organism evidence="1 2">
    <name type="scientific">Cronartium quercuum f. sp. fusiforme G11</name>
    <dbReference type="NCBI Taxonomy" id="708437"/>
    <lineage>
        <taxon>Eukaryota</taxon>
        <taxon>Fungi</taxon>
        <taxon>Dikarya</taxon>
        <taxon>Basidiomycota</taxon>
        <taxon>Pucciniomycotina</taxon>
        <taxon>Pucciniomycetes</taxon>
        <taxon>Pucciniales</taxon>
        <taxon>Coleosporiaceae</taxon>
        <taxon>Cronartium</taxon>
    </lineage>
</organism>
<comment type="caution">
    <text evidence="1">The sequence shown here is derived from an EMBL/GenBank/DDBJ whole genome shotgun (WGS) entry which is preliminary data.</text>
</comment>
<keyword evidence="2" id="KW-1185">Reference proteome</keyword>
<evidence type="ECO:0000313" key="2">
    <source>
        <dbReference type="Proteomes" id="UP000886653"/>
    </source>
</evidence>
<evidence type="ECO:0000313" key="1">
    <source>
        <dbReference type="EMBL" id="KAG0146946.1"/>
    </source>
</evidence>
<proteinExistence type="predicted"/>
<dbReference type="EMBL" id="MU167254">
    <property type="protein sequence ID" value="KAG0146946.1"/>
    <property type="molecule type" value="Genomic_DNA"/>
</dbReference>
<name>A0A9P6TC37_9BASI</name>
<dbReference type="AlphaFoldDB" id="A0A9P6TC37"/>
<reference evidence="1" key="1">
    <citation type="submission" date="2013-11" db="EMBL/GenBank/DDBJ databases">
        <title>Genome sequence of the fusiform rust pathogen reveals effectors for host alternation and coevolution with pine.</title>
        <authorList>
            <consortium name="DOE Joint Genome Institute"/>
            <person name="Smith K."/>
            <person name="Pendleton A."/>
            <person name="Kubisiak T."/>
            <person name="Anderson C."/>
            <person name="Salamov A."/>
            <person name="Aerts A."/>
            <person name="Riley R."/>
            <person name="Clum A."/>
            <person name="Lindquist E."/>
            <person name="Ence D."/>
            <person name="Campbell M."/>
            <person name="Kronenberg Z."/>
            <person name="Feau N."/>
            <person name="Dhillon B."/>
            <person name="Hamelin R."/>
            <person name="Burleigh J."/>
            <person name="Smith J."/>
            <person name="Yandell M."/>
            <person name="Nelson C."/>
            <person name="Grigoriev I."/>
            <person name="Davis J."/>
        </authorList>
    </citation>
    <scope>NUCLEOTIDE SEQUENCE</scope>
    <source>
        <strain evidence="1">G11</strain>
    </source>
</reference>
<sequence>MAGGRHDYTSSTKPAMSRVRSDWRAISSRILARPVPHYCLPDYMSKRCEKGEHSPANSVITGSVSLRDLTSTPSTTKPHAAVTEANACASSLELGGERVVINHRAPPSQ</sequence>
<dbReference type="Proteomes" id="UP000886653">
    <property type="component" value="Unassembled WGS sequence"/>
</dbReference>
<protein>
    <submittedName>
        <fullName evidence="1">Uncharacterized protein</fullName>
    </submittedName>
</protein>
<accession>A0A9P6TC37</accession>
<gene>
    <name evidence="1" type="ORF">CROQUDRAFT_92087</name>
</gene>